<evidence type="ECO:0000313" key="1">
    <source>
        <dbReference type="EMBL" id="ORE10419.1"/>
    </source>
</evidence>
<dbReference type="Proteomes" id="UP000242414">
    <property type="component" value="Unassembled WGS sequence"/>
</dbReference>
<dbReference type="VEuPathDB" id="FungiDB:BCV72DRAFT_20593"/>
<dbReference type="PANTHER" id="PTHR31366">
    <property type="entry name" value="UPF0739 PROTEIN C1ORF74"/>
    <property type="match status" value="1"/>
</dbReference>
<name>A0A1X0REJ3_RHIZD</name>
<proteinExistence type="predicted"/>
<dbReference type="AlphaFoldDB" id="A0A1X0REJ3"/>
<dbReference type="OrthoDB" id="2395010at2759"/>
<dbReference type="Pfam" id="PF14953">
    <property type="entry name" value="DUF4504"/>
    <property type="match status" value="1"/>
</dbReference>
<gene>
    <name evidence="1" type="ORF">BCV72DRAFT_20593</name>
</gene>
<accession>A0A1X0REJ3</accession>
<dbReference type="PANTHER" id="PTHR31366:SF2">
    <property type="entry name" value="UPF0739 PROTEIN C1ORF74"/>
    <property type="match status" value="1"/>
</dbReference>
<dbReference type="EMBL" id="KV921865">
    <property type="protein sequence ID" value="ORE10419.1"/>
    <property type="molecule type" value="Genomic_DNA"/>
</dbReference>
<reference evidence="1" key="1">
    <citation type="journal article" date="2016" name="Proc. Natl. Acad. Sci. U.S.A.">
        <title>Lipid metabolic changes in an early divergent fungus govern the establishment of a mutualistic symbiosis with endobacteria.</title>
        <authorList>
            <person name="Lastovetsky O.A."/>
            <person name="Gaspar M.L."/>
            <person name="Mondo S.J."/>
            <person name="LaButti K.M."/>
            <person name="Sandor L."/>
            <person name="Grigoriev I.V."/>
            <person name="Henry S.A."/>
            <person name="Pawlowska T.E."/>
        </authorList>
    </citation>
    <scope>NUCLEOTIDE SEQUENCE [LARGE SCALE GENOMIC DNA]</scope>
    <source>
        <strain evidence="1">ATCC 52814</strain>
    </source>
</reference>
<protein>
    <submittedName>
        <fullName evidence="1">Uncharacterized protein</fullName>
    </submittedName>
</protein>
<dbReference type="InterPro" id="IPR027850">
    <property type="entry name" value="DUF4504"/>
</dbReference>
<organism evidence="1">
    <name type="scientific">Rhizopus microsporus var. microsporus</name>
    <dbReference type="NCBI Taxonomy" id="86635"/>
    <lineage>
        <taxon>Eukaryota</taxon>
        <taxon>Fungi</taxon>
        <taxon>Fungi incertae sedis</taxon>
        <taxon>Mucoromycota</taxon>
        <taxon>Mucoromycotina</taxon>
        <taxon>Mucoromycetes</taxon>
        <taxon>Mucorales</taxon>
        <taxon>Mucorineae</taxon>
        <taxon>Rhizopodaceae</taxon>
        <taxon>Rhizopus</taxon>
    </lineage>
</organism>
<sequence length="235" mass="27221">MMSILKSCFKSVNKTKLESLAQDISYVAIGSRISHLIDVCSVNMDQAKILLDIRKDHPSLVLLQFKDRFTFVCHKKRLREYIESTLNNNVQLTFVDVQDKEPIKTNSVPSQLVYWLQNQLLPFLSNQDTLYYSPIIPTCMVAVTGYILEYPVVYTTHLVTDDPRAELDEWEVRTNCLGNRTLKVFQVWVSNHLLMSFSIPQGLDIDNKEIEQGLQTRYPTCQIRSHTVKMDRFAL</sequence>